<proteinExistence type="inferred from homology"/>
<dbReference type="CDD" id="cd19989">
    <property type="entry name" value="PBP1_SBP-like"/>
    <property type="match status" value="1"/>
</dbReference>
<reference evidence="5 6" key="1">
    <citation type="submission" date="2023-07" db="EMBL/GenBank/DDBJ databases">
        <title>Sorghum-associated microbial communities from plants grown in Nebraska, USA.</title>
        <authorList>
            <person name="Schachtman D."/>
        </authorList>
    </citation>
    <scope>NUCLEOTIDE SEQUENCE [LARGE SCALE GENOMIC DNA]</scope>
    <source>
        <strain evidence="5 6">BE240</strain>
    </source>
</reference>
<dbReference type="SUPFAM" id="SSF53822">
    <property type="entry name" value="Periplasmic binding protein-like I"/>
    <property type="match status" value="1"/>
</dbReference>
<evidence type="ECO:0000313" key="6">
    <source>
        <dbReference type="Proteomes" id="UP001265550"/>
    </source>
</evidence>
<evidence type="ECO:0000313" key="5">
    <source>
        <dbReference type="EMBL" id="MDR7093868.1"/>
    </source>
</evidence>
<gene>
    <name evidence="5" type="ORF">J2X09_001600</name>
</gene>
<accession>A0ABU1V9H4</accession>
<sequence length="394" mass="42682">MKRTLASRLRLATLAAGCMRGGASALAQDAFRIAGIVPLSGAFGIIGENMRRGATIAFEERNNRVLGKPIEVVWEDTETSTQVAVQKTTRALARDTHTLFGEVSSGSTLAIMKLTEQRKVPHIITLSADDRITGADKTRYAFRTSNTVAMENRMIGEFARRQAVKKVYGIVSDYQVGRDMWAALKADLESKGITVAGIDFTPIGTKDYAILLDKAMKSGADGLALIVVGGDVTTSLKQGGEVGLPTKMKVMGTMLMDETQGQAVGGTGALGVHSTLRYHFTQDTPRNKRFVAAYRARYGELPSQYAGEAYDGMSWWLDVVESTGVWDKEKWVDAFRTSVRNDSVEGVKRMRACDNQADQMGLFGTAVAGGAGMPAVTMKVTETFTSQDLFKACN</sequence>
<name>A0ABU1V9H4_9BURK</name>
<dbReference type="InterPro" id="IPR028081">
    <property type="entry name" value="Leu-bd"/>
</dbReference>
<protein>
    <submittedName>
        <fullName evidence="5">Branched-chain amino acid transport system substrate-binding protein</fullName>
    </submittedName>
</protein>
<evidence type="ECO:0000256" key="1">
    <source>
        <dbReference type="ARBA" id="ARBA00010062"/>
    </source>
</evidence>
<dbReference type="InterPro" id="IPR051010">
    <property type="entry name" value="BCAA_transport"/>
</dbReference>
<organism evidence="5 6">
    <name type="scientific">Hydrogenophaga laconesensis</name>
    <dbReference type="NCBI Taxonomy" id="1805971"/>
    <lineage>
        <taxon>Bacteria</taxon>
        <taxon>Pseudomonadati</taxon>
        <taxon>Pseudomonadota</taxon>
        <taxon>Betaproteobacteria</taxon>
        <taxon>Burkholderiales</taxon>
        <taxon>Comamonadaceae</taxon>
        <taxon>Hydrogenophaga</taxon>
    </lineage>
</organism>
<dbReference type="PANTHER" id="PTHR30483">
    <property type="entry name" value="LEUCINE-SPECIFIC-BINDING PROTEIN"/>
    <property type="match status" value="1"/>
</dbReference>
<dbReference type="EMBL" id="JAVDWE010000003">
    <property type="protein sequence ID" value="MDR7093868.1"/>
    <property type="molecule type" value="Genomic_DNA"/>
</dbReference>
<evidence type="ECO:0000256" key="3">
    <source>
        <dbReference type="SAM" id="SignalP"/>
    </source>
</evidence>
<dbReference type="Gene3D" id="3.40.50.2300">
    <property type="match status" value="2"/>
</dbReference>
<dbReference type="Pfam" id="PF13458">
    <property type="entry name" value="Peripla_BP_6"/>
    <property type="match status" value="1"/>
</dbReference>
<feature type="chain" id="PRO_5045609372" evidence="3">
    <location>
        <begin position="28"/>
        <end position="394"/>
    </location>
</feature>
<evidence type="ECO:0000259" key="4">
    <source>
        <dbReference type="Pfam" id="PF13458"/>
    </source>
</evidence>
<feature type="domain" description="Leucine-binding protein" evidence="4">
    <location>
        <begin position="32"/>
        <end position="369"/>
    </location>
</feature>
<keyword evidence="2 3" id="KW-0732">Signal</keyword>
<evidence type="ECO:0000256" key="2">
    <source>
        <dbReference type="ARBA" id="ARBA00022729"/>
    </source>
</evidence>
<feature type="signal peptide" evidence="3">
    <location>
        <begin position="1"/>
        <end position="27"/>
    </location>
</feature>
<dbReference type="PANTHER" id="PTHR30483:SF6">
    <property type="entry name" value="PERIPLASMIC BINDING PROTEIN OF ABC TRANSPORTER FOR NATURAL AMINO ACIDS"/>
    <property type="match status" value="1"/>
</dbReference>
<dbReference type="RefSeq" id="WP_204732268.1">
    <property type="nucleotide sequence ID" value="NZ_JAVDWE010000003.1"/>
</dbReference>
<comment type="caution">
    <text evidence="5">The sequence shown here is derived from an EMBL/GenBank/DDBJ whole genome shotgun (WGS) entry which is preliminary data.</text>
</comment>
<keyword evidence="6" id="KW-1185">Reference proteome</keyword>
<dbReference type="InterPro" id="IPR028082">
    <property type="entry name" value="Peripla_BP_I"/>
</dbReference>
<dbReference type="Proteomes" id="UP001265550">
    <property type="component" value="Unassembled WGS sequence"/>
</dbReference>
<comment type="similarity">
    <text evidence="1">Belongs to the leucine-binding protein family.</text>
</comment>